<keyword evidence="10 14" id="KW-0547">Nucleotide-binding</keyword>
<dbReference type="Gene3D" id="3.40.50.300">
    <property type="entry name" value="P-loop containing nucleotide triphosphate hydrolases"/>
    <property type="match status" value="1"/>
</dbReference>
<comment type="function">
    <text evidence="4 14">Catalyzes ATP-dependent phosphorylation of adenosylcobinamide and addition of GMP to adenosylcobinamide phosphate.</text>
</comment>
<evidence type="ECO:0000256" key="8">
    <source>
        <dbReference type="ARBA" id="ARBA00022573"/>
    </source>
</evidence>
<dbReference type="PANTHER" id="PTHR34848:SF1">
    <property type="entry name" value="BIFUNCTIONAL ADENOSYLCOBALAMIN BIOSYNTHESIS PROTEIN COBU"/>
    <property type="match status" value="1"/>
</dbReference>
<evidence type="ECO:0000313" key="18">
    <source>
        <dbReference type="Proteomes" id="UP000198914"/>
    </source>
</evidence>
<dbReference type="GO" id="GO:0008820">
    <property type="term" value="F:cobinamide phosphate guanylyltransferase activity"/>
    <property type="evidence" value="ECO:0007669"/>
    <property type="project" value="UniProtKB-UniRule"/>
</dbReference>
<feature type="binding site" evidence="16">
    <location>
        <position position="86"/>
    </location>
    <ligand>
        <name>GTP</name>
        <dbReference type="ChEBI" id="CHEBI:37565"/>
    </ligand>
</feature>
<evidence type="ECO:0000256" key="1">
    <source>
        <dbReference type="ARBA" id="ARBA00000312"/>
    </source>
</evidence>
<keyword evidence="13 14" id="KW-0342">GTP-binding</keyword>
<evidence type="ECO:0000256" key="12">
    <source>
        <dbReference type="ARBA" id="ARBA00022840"/>
    </source>
</evidence>
<reference evidence="18" key="1">
    <citation type="submission" date="2016-10" db="EMBL/GenBank/DDBJ databases">
        <authorList>
            <person name="Varghese N."/>
            <person name="Submissions S."/>
        </authorList>
    </citation>
    <scope>NUCLEOTIDE SEQUENCE [LARGE SCALE GENOMIC DNA]</scope>
    <source>
        <strain evidence="18">DSM 100420</strain>
    </source>
</reference>
<protein>
    <recommendedName>
        <fullName evidence="14">Bifunctional adenosylcobalamin biosynthesis protein</fullName>
        <ecNumber evidence="14">2.7.1.156</ecNumber>
        <ecNumber evidence="14">2.7.7.62</ecNumber>
    </recommendedName>
</protein>
<organism evidence="17 18">
    <name type="scientific">Jannaschia faecimaris</name>
    <dbReference type="NCBI Taxonomy" id="1244108"/>
    <lineage>
        <taxon>Bacteria</taxon>
        <taxon>Pseudomonadati</taxon>
        <taxon>Pseudomonadota</taxon>
        <taxon>Alphaproteobacteria</taxon>
        <taxon>Rhodobacterales</taxon>
        <taxon>Roseobacteraceae</taxon>
        <taxon>Jannaschia</taxon>
    </lineage>
</organism>
<feature type="active site" description="GMP-histidine intermediate" evidence="15">
    <location>
        <position position="53"/>
    </location>
</feature>
<keyword evidence="11 14" id="KW-0418">Kinase</keyword>
<dbReference type="RefSeq" id="WP_092647082.1">
    <property type="nucleotide sequence ID" value="NZ_FNPX01000014.1"/>
</dbReference>
<dbReference type="Proteomes" id="UP000198914">
    <property type="component" value="Unassembled WGS sequence"/>
</dbReference>
<evidence type="ECO:0000256" key="2">
    <source>
        <dbReference type="ARBA" id="ARBA00000711"/>
    </source>
</evidence>
<dbReference type="NCBIfam" id="NF004469">
    <property type="entry name" value="PRK05800.1"/>
    <property type="match status" value="1"/>
</dbReference>
<dbReference type="GO" id="GO:0043752">
    <property type="term" value="F:adenosylcobinamide kinase activity"/>
    <property type="evidence" value="ECO:0007669"/>
    <property type="project" value="UniProtKB-EC"/>
</dbReference>
<evidence type="ECO:0000256" key="11">
    <source>
        <dbReference type="ARBA" id="ARBA00022777"/>
    </source>
</evidence>
<comment type="catalytic activity">
    <reaction evidence="2 14">
        <text>adenosylcob(III)inamide phosphate + GTP + H(+) = adenosylcob(III)inamide-GDP + diphosphate</text>
        <dbReference type="Rhea" id="RHEA:22712"/>
        <dbReference type="ChEBI" id="CHEBI:15378"/>
        <dbReference type="ChEBI" id="CHEBI:33019"/>
        <dbReference type="ChEBI" id="CHEBI:37565"/>
        <dbReference type="ChEBI" id="CHEBI:58502"/>
        <dbReference type="ChEBI" id="CHEBI:60487"/>
        <dbReference type="EC" id="2.7.7.62"/>
    </reaction>
</comment>
<dbReference type="EC" id="2.7.7.62" evidence="14"/>
<dbReference type="OrthoDB" id="9788370at2"/>
<accession>A0A1H3SZ66</accession>
<evidence type="ECO:0000256" key="15">
    <source>
        <dbReference type="PIRSR" id="PIRSR006135-1"/>
    </source>
</evidence>
<evidence type="ECO:0000256" key="7">
    <source>
        <dbReference type="ARBA" id="ARBA00007490"/>
    </source>
</evidence>
<dbReference type="EC" id="2.7.1.156" evidence="14"/>
<dbReference type="AlphaFoldDB" id="A0A1H3SZ66"/>
<dbReference type="UniPathway" id="UPA00148">
    <property type="reaction ID" value="UER00236"/>
</dbReference>
<keyword evidence="17" id="KW-0548">Nucleotidyltransferase</keyword>
<dbReference type="SUPFAM" id="SSF52540">
    <property type="entry name" value="P-loop containing nucleoside triphosphate hydrolases"/>
    <property type="match status" value="1"/>
</dbReference>
<dbReference type="Pfam" id="PF02283">
    <property type="entry name" value="CobU"/>
    <property type="match status" value="1"/>
</dbReference>
<keyword evidence="9 14" id="KW-0808">Transferase</keyword>
<comment type="catalytic activity">
    <reaction evidence="1 14">
        <text>adenosylcob(III)inamide + ATP = adenosylcob(III)inamide phosphate + ADP + H(+)</text>
        <dbReference type="Rhea" id="RHEA:15769"/>
        <dbReference type="ChEBI" id="CHEBI:2480"/>
        <dbReference type="ChEBI" id="CHEBI:15378"/>
        <dbReference type="ChEBI" id="CHEBI:30616"/>
        <dbReference type="ChEBI" id="CHEBI:58502"/>
        <dbReference type="ChEBI" id="CHEBI:456216"/>
        <dbReference type="EC" id="2.7.1.156"/>
    </reaction>
</comment>
<evidence type="ECO:0000256" key="10">
    <source>
        <dbReference type="ARBA" id="ARBA00022741"/>
    </source>
</evidence>
<evidence type="ECO:0000256" key="14">
    <source>
        <dbReference type="PIRNR" id="PIRNR006135"/>
    </source>
</evidence>
<gene>
    <name evidence="17" type="ORF">SAMN05444004_11476</name>
</gene>
<dbReference type="PIRSF" id="PIRSF006135">
    <property type="entry name" value="CobU"/>
    <property type="match status" value="1"/>
</dbReference>
<comment type="pathway">
    <text evidence="6 14">Cofactor biosynthesis; adenosylcobalamin biosynthesis; adenosylcobalamin from cob(II)yrinate a,c-diamide: step 5/7.</text>
</comment>
<dbReference type="STRING" id="1244108.SAMN05444004_11476"/>
<evidence type="ECO:0000256" key="5">
    <source>
        <dbReference type="ARBA" id="ARBA00004692"/>
    </source>
</evidence>
<evidence type="ECO:0000256" key="6">
    <source>
        <dbReference type="ARBA" id="ARBA00005159"/>
    </source>
</evidence>
<evidence type="ECO:0000256" key="16">
    <source>
        <dbReference type="PIRSR" id="PIRSR006135-2"/>
    </source>
</evidence>
<keyword evidence="12 14" id="KW-0067">ATP-binding</keyword>
<dbReference type="GO" id="GO:0009236">
    <property type="term" value="P:cobalamin biosynthetic process"/>
    <property type="evidence" value="ECO:0007669"/>
    <property type="project" value="UniProtKB-UniRule"/>
</dbReference>
<dbReference type="GO" id="GO:0005525">
    <property type="term" value="F:GTP binding"/>
    <property type="evidence" value="ECO:0007669"/>
    <property type="project" value="UniProtKB-UniRule"/>
</dbReference>
<name>A0A1H3SZ66_9RHOB</name>
<evidence type="ECO:0000256" key="13">
    <source>
        <dbReference type="ARBA" id="ARBA00023134"/>
    </source>
</evidence>
<dbReference type="GO" id="GO:0005524">
    <property type="term" value="F:ATP binding"/>
    <property type="evidence" value="ECO:0007669"/>
    <property type="project" value="UniProtKB-UniRule"/>
</dbReference>
<dbReference type="EMBL" id="FNPX01000014">
    <property type="protein sequence ID" value="SDZ43413.1"/>
    <property type="molecule type" value="Genomic_DNA"/>
</dbReference>
<feature type="binding site" evidence="16">
    <location>
        <position position="65"/>
    </location>
    <ligand>
        <name>GTP</name>
        <dbReference type="ChEBI" id="CHEBI:37565"/>
    </ligand>
</feature>
<dbReference type="InterPro" id="IPR003203">
    <property type="entry name" value="CobU/CobP"/>
</dbReference>
<comment type="similarity">
    <text evidence="7 14">Belongs to the CobU/CobP family.</text>
</comment>
<evidence type="ECO:0000313" key="17">
    <source>
        <dbReference type="EMBL" id="SDZ43413.1"/>
    </source>
</evidence>
<evidence type="ECO:0000256" key="3">
    <source>
        <dbReference type="ARBA" id="ARBA00001522"/>
    </source>
</evidence>
<feature type="binding site" evidence="16">
    <location>
        <begin position="37"/>
        <end position="39"/>
    </location>
    <ligand>
        <name>GTP</name>
        <dbReference type="ChEBI" id="CHEBI:37565"/>
    </ligand>
</feature>
<evidence type="ECO:0000256" key="9">
    <source>
        <dbReference type="ARBA" id="ARBA00022679"/>
    </source>
</evidence>
<dbReference type="CDD" id="cd00544">
    <property type="entry name" value="CobU"/>
    <property type="match status" value="1"/>
</dbReference>
<dbReference type="InterPro" id="IPR027417">
    <property type="entry name" value="P-loop_NTPase"/>
</dbReference>
<feature type="binding site" evidence="16">
    <location>
        <begin position="12"/>
        <end position="19"/>
    </location>
    <ligand>
        <name>GTP</name>
        <dbReference type="ChEBI" id="CHEBI:37565"/>
    </ligand>
</feature>
<comment type="catalytic activity">
    <reaction evidence="3">
        <text>adenosylcob(III)inamide + GTP = adenosylcob(III)inamide phosphate + GDP + H(+)</text>
        <dbReference type="Rhea" id="RHEA:15765"/>
        <dbReference type="ChEBI" id="CHEBI:2480"/>
        <dbReference type="ChEBI" id="CHEBI:15378"/>
        <dbReference type="ChEBI" id="CHEBI:37565"/>
        <dbReference type="ChEBI" id="CHEBI:58189"/>
        <dbReference type="ChEBI" id="CHEBI:58502"/>
        <dbReference type="EC" id="2.7.1.156"/>
    </reaction>
</comment>
<keyword evidence="8 14" id="KW-0169">Cobalamin biosynthesis</keyword>
<sequence length="171" mass="18523">MQKKSCLTLALGHAASGKSLWAEEEACRLDGKKNYVATARIWDLEMQAKVADHAARRGSDWYLVEAPDDLAAVCTAASAGEIVLIDCATMWLTNRLMDEVDWHAPAEAWIGAMRDSPAQFIVVSNDVGGGITPDNAMARAFQRMQGQLNQKLAAAADRVVLVTAGLPQRLK</sequence>
<keyword evidence="18" id="KW-1185">Reference proteome</keyword>
<dbReference type="PANTHER" id="PTHR34848">
    <property type="match status" value="1"/>
</dbReference>
<evidence type="ECO:0000256" key="4">
    <source>
        <dbReference type="ARBA" id="ARBA00003889"/>
    </source>
</evidence>
<proteinExistence type="inferred from homology"/>
<comment type="pathway">
    <text evidence="5 14">Cofactor biosynthesis; adenosylcobalamin biosynthesis; adenosylcobalamin from cob(II)yrinate a,c-diamide: step 6/7.</text>
</comment>